<dbReference type="InterPro" id="IPR001498">
    <property type="entry name" value="Impact_N"/>
</dbReference>
<dbReference type="Gene3D" id="3.30.230.30">
    <property type="entry name" value="Impact, N-terminal domain"/>
    <property type="match status" value="1"/>
</dbReference>
<protein>
    <recommendedName>
        <fullName evidence="3">Impact N-terminal domain-containing protein</fullName>
    </recommendedName>
</protein>
<dbReference type="GO" id="GO:0005737">
    <property type="term" value="C:cytoplasm"/>
    <property type="evidence" value="ECO:0007669"/>
    <property type="project" value="TreeGrafter"/>
</dbReference>
<comment type="caution">
    <text evidence="4">The sequence shown here is derived from an EMBL/GenBank/DDBJ whole genome shotgun (WGS) entry which is preliminary data.</text>
</comment>
<dbReference type="InterPro" id="IPR020568">
    <property type="entry name" value="Ribosomal_Su5_D2-typ_SF"/>
</dbReference>
<evidence type="ECO:0000313" key="5">
    <source>
        <dbReference type="Proteomes" id="UP001212997"/>
    </source>
</evidence>
<dbReference type="InterPro" id="IPR023582">
    <property type="entry name" value="Impact"/>
</dbReference>
<name>A0AAD5YGK0_9APHY</name>
<keyword evidence="5" id="KW-1185">Reference proteome</keyword>
<dbReference type="GO" id="GO:0140469">
    <property type="term" value="P:GCN2-mediated signaling"/>
    <property type="evidence" value="ECO:0007669"/>
    <property type="project" value="TreeGrafter"/>
</dbReference>
<dbReference type="PROSITE" id="PS00910">
    <property type="entry name" value="UPF0029"/>
    <property type="match status" value="1"/>
</dbReference>
<gene>
    <name evidence="4" type="ORF">NLI96_g3447</name>
</gene>
<dbReference type="InterPro" id="IPR020569">
    <property type="entry name" value="UPF0029_Impact_CS"/>
</dbReference>
<feature type="region of interest" description="Disordered" evidence="2">
    <location>
        <begin position="178"/>
        <end position="256"/>
    </location>
</feature>
<dbReference type="SUPFAM" id="SSF54211">
    <property type="entry name" value="Ribosomal protein S5 domain 2-like"/>
    <property type="match status" value="1"/>
</dbReference>
<feature type="compositionally biased region" description="Basic and acidic residues" evidence="2">
    <location>
        <begin position="244"/>
        <end position="256"/>
    </location>
</feature>
<feature type="compositionally biased region" description="Basic and acidic residues" evidence="2">
    <location>
        <begin position="207"/>
        <end position="232"/>
    </location>
</feature>
<comment type="similarity">
    <text evidence="1">Belongs to the IMPACT family.</text>
</comment>
<dbReference type="PANTHER" id="PTHR16301:SF25">
    <property type="entry name" value="PROTEIN IMPACT"/>
    <property type="match status" value="1"/>
</dbReference>
<dbReference type="GO" id="GO:0006446">
    <property type="term" value="P:regulation of translational initiation"/>
    <property type="evidence" value="ECO:0007669"/>
    <property type="project" value="TreeGrafter"/>
</dbReference>
<reference evidence="4" key="1">
    <citation type="submission" date="2022-07" db="EMBL/GenBank/DDBJ databases">
        <title>Genome Sequence of Physisporinus lineatus.</title>
        <authorList>
            <person name="Buettner E."/>
        </authorList>
    </citation>
    <scope>NUCLEOTIDE SEQUENCE</scope>
    <source>
        <strain evidence="4">VT162</strain>
    </source>
</reference>
<dbReference type="AlphaFoldDB" id="A0AAD5YGK0"/>
<evidence type="ECO:0000259" key="3">
    <source>
        <dbReference type="Pfam" id="PF01205"/>
    </source>
</evidence>
<dbReference type="Proteomes" id="UP001212997">
    <property type="component" value="Unassembled WGS sequence"/>
</dbReference>
<dbReference type="EMBL" id="JANAWD010000088">
    <property type="protein sequence ID" value="KAJ3487545.1"/>
    <property type="molecule type" value="Genomic_DNA"/>
</dbReference>
<feature type="domain" description="Impact N-terminal" evidence="3">
    <location>
        <begin position="27"/>
        <end position="144"/>
    </location>
</feature>
<proteinExistence type="inferred from homology"/>
<dbReference type="Pfam" id="PF01205">
    <property type="entry name" value="Impact_N"/>
    <property type="match status" value="1"/>
</dbReference>
<dbReference type="PANTHER" id="PTHR16301">
    <property type="entry name" value="IMPACT-RELATED"/>
    <property type="match status" value="1"/>
</dbReference>
<accession>A0AAD5YGK0</accession>
<dbReference type="InterPro" id="IPR036956">
    <property type="entry name" value="Impact_N_sf"/>
</dbReference>
<evidence type="ECO:0000256" key="2">
    <source>
        <dbReference type="SAM" id="MobiDB-lite"/>
    </source>
</evidence>
<sequence length="286" mass="31621">MDTLDSFITSSRPPPEPVAISKELKDRGSTFLGHIYKISSSSEATRTHSYLKNVVHSKQKADHEIYAWRCMVLKDGKTGLNGPEDFEVKSGCKDDGERFAGARVLKVMESEGVMDAVVIVTRWFGGELLGPIRFDHIDACARQVCRTFLLYEQTEDHITTLSSLDDILSTLRSELAELKKNQKPNPTDETETKTDGGAYSLDGVPGRGHEGLTKTLSKEDRDKPFADADKAETVPSSTPSRSAKRPDYKSLRESQDVSKLKRLITARENSIKSVKAAIKGLQTTDG</sequence>
<evidence type="ECO:0000313" key="4">
    <source>
        <dbReference type="EMBL" id="KAJ3487545.1"/>
    </source>
</evidence>
<organism evidence="4 5">
    <name type="scientific">Meripilus lineatus</name>
    <dbReference type="NCBI Taxonomy" id="2056292"/>
    <lineage>
        <taxon>Eukaryota</taxon>
        <taxon>Fungi</taxon>
        <taxon>Dikarya</taxon>
        <taxon>Basidiomycota</taxon>
        <taxon>Agaricomycotina</taxon>
        <taxon>Agaricomycetes</taxon>
        <taxon>Polyporales</taxon>
        <taxon>Meripilaceae</taxon>
        <taxon>Meripilus</taxon>
    </lineage>
</organism>
<evidence type="ECO:0000256" key="1">
    <source>
        <dbReference type="ARBA" id="ARBA00007665"/>
    </source>
</evidence>